<organism evidence="1 2">
    <name type="scientific">Persea americana</name>
    <name type="common">Avocado</name>
    <dbReference type="NCBI Taxonomy" id="3435"/>
    <lineage>
        <taxon>Eukaryota</taxon>
        <taxon>Viridiplantae</taxon>
        <taxon>Streptophyta</taxon>
        <taxon>Embryophyta</taxon>
        <taxon>Tracheophyta</taxon>
        <taxon>Spermatophyta</taxon>
        <taxon>Magnoliopsida</taxon>
        <taxon>Magnoliidae</taxon>
        <taxon>Laurales</taxon>
        <taxon>Lauraceae</taxon>
        <taxon>Persea</taxon>
    </lineage>
</organism>
<reference evidence="1 2" key="1">
    <citation type="journal article" date="2022" name="Hortic Res">
        <title>A haplotype resolved chromosomal level avocado genome allows analysis of novel avocado genes.</title>
        <authorList>
            <person name="Nath O."/>
            <person name="Fletcher S.J."/>
            <person name="Hayward A."/>
            <person name="Shaw L.M."/>
            <person name="Masouleh A.K."/>
            <person name="Furtado A."/>
            <person name="Henry R.J."/>
            <person name="Mitter N."/>
        </authorList>
    </citation>
    <scope>NUCLEOTIDE SEQUENCE [LARGE SCALE GENOMIC DNA]</scope>
    <source>
        <strain evidence="2">cv. Hass</strain>
    </source>
</reference>
<sequence>MSFGAKVEKAGEGKEKLKGHGPRSGQEAVIVLIPQGQGYVISVCMSWRHLYRLSCHDCMGMGGHEVALHVVGVDDI</sequence>
<dbReference type="EMBL" id="CM056810">
    <property type="protein sequence ID" value="KAJ8644708.1"/>
    <property type="molecule type" value="Genomic_DNA"/>
</dbReference>
<evidence type="ECO:0000313" key="2">
    <source>
        <dbReference type="Proteomes" id="UP001234297"/>
    </source>
</evidence>
<name>A0ACC2MGG7_PERAE</name>
<protein>
    <submittedName>
        <fullName evidence="1">Uncharacterized protein</fullName>
    </submittedName>
</protein>
<accession>A0ACC2MGG7</accession>
<gene>
    <name evidence="1" type="ORF">MRB53_006456</name>
</gene>
<dbReference type="Proteomes" id="UP001234297">
    <property type="component" value="Chromosome 2"/>
</dbReference>
<proteinExistence type="predicted"/>
<evidence type="ECO:0000313" key="1">
    <source>
        <dbReference type="EMBL" id="KAJ8644708.1"/>
    </source>
</evidence>
<comment type="caution">
    <text evidence="1">The sequence shown here is derived from an EMBL/GenBank/DDBJ whole genome shotgun (WGS) entry which is preliminary data.</text>
</comment>
<keyword evidence="2" id="KW-1185">Reference proteome</keyword>